<evidence type="ECO:0000259" key="2">
    <source>
        <dbReference type="Pfam" id="PF04773"/>
    </source>
</evidence>
<dbReference type="InterPro" id="IPR006860">
    <property type="entry name" value="FecR"/>
</dbReference>
<feature type="domain" description="FecR protein" evidence="2">
    <location>
        <begin position="170"/>
        <end position="265"/>
    </location>
</feature>
<dbReference type="InterPro" id="IPR012373">
    <property type="entry name" value="Ferrdict_sens_TM"/>
</dbReference>
<dbReference type="Pfam" id="PF04773">
    <property type="entry name" value="FecR"/>
    <property type="match status" value="1"/>
</dbReference>
<dbReference type="RefSeq" id="WP_073230578.1">
    <property type="nucleotide sequence ID" value="NZ_FQUQ01000002.1"/>
</dbReference>
<dbReference type="PANTHER" id="PTHR30273">
    <property type="entry name" value="PERIPLASMIC SIGNAL SENSOR AND SIGMA FACTOR ACTIVATOR FECR-RELATED"/>
    <property type="match status" value="1"/>
</dbReference>
<dbReference type="FunFam" id="2.60.120.1440:FF:000001">
    <property type="entry name" value="Putative anti-sigma factor"/>
    <property type="match status" value="1"/>
</dbReference>
<dbReference type="Proteomes" id="UP000184287">
    <property type="component" value="Unassembled WGS sequence"/>
</dbReference>
<keyword evidence="1" id="KW-0472">Membrane</keyword>
<keyword evidence="1" id="KW-0812">Transmembrane</keyword>
<name>A0A1M5A4F0_9SPHI</name>
<dbReference type="Gene3D" id="2.60.120.1440">
    <property type="match status" value="1"/>
</dbReference>
<dbReference type="Gene3D" id="3.55.50.30">
    <property type="match status" value="1"/>
</dbReference>
<dbReference type="OrthoDB" id="1099963at2"/>
<dbReference type="Pfam" id="PF16344">
    <property type="entry name" value="FecR_C"/>
    <property type="match status" value="1"/>
</dbReference>
<feature type="domain" description="Protein FecR C-terminal" evidence="3">
    <location>
        <begin position="307"/>
        <end position="375"/>
    </location>
</feature>
<dbReference type="AlphaFoldDB" id="A0A1M5A4F0"/>
<sequence>MKESEFLMLAGKVSDGSASYAELSLYNAYLNFLQKNAVGKGAELREEEVSVLWARINAATEERPKPKSFRLFYKIAVAATILIISGLGFYFFNPNYILRPKEAPEQVSDIQPGGNKAMLTLADGHQVALTESSNRIITAGNGVKIHLNNGGELVYLPTEENNKGRSDYNKIETGIGGQYQVILPDGTKVWLNSSSSLRYPTVFNTAERIVELKGEGYFEVTKDKTKPFKVMTETQQVEVLGTKFNINAYPEESGIRTTLLQGSVNVGMPDKTAAYTLKPGEQAVQTGQQFKIVAVDTEEFISWKDGYFLFNDEPIHTAMRKLARWYDVQVVYEGDFKDIHFGGSVSKSNSLQKTLKVLQSTNKLKFKVEGRRIKIMR</sequence>
<evidence type="ECO:0000313" key="4">
    <source>
        <dbReference type="EMBL" id="SHF25190.1"/>
    </source>
</evidence>
<accession>A0A1M5A4F0</accession>
<dbReference type="EMBL" id="FQUQ01000002">
    <property type="protein sequence ID" value="SHF25190.1"/>
    <property type="molecule type" value="Genomic_DNA"/>
</dbReference>
<proteinExistence type="predicted"/>
<dbReference type="STRING" id="288992.SAMN04488522_102585"/>
<gene>
    <name evidence="4" type="ORF">SAMN04488522_102585</name>
</gene>
<dbReference type="GO" id="GO:0016989">
    <property type="term" value="F:sigma factor antagonist activity"/>
    <property type="evidence" value="ECO:0007669"/>
    <property type="project" value="TreeGrafter"/>
</dbReference>
<keyword evidence="1" id="KW-1133">Transmembrane helix</keyword>
<evidence type="ECO:0000313" key="5">
    <source>
        <dbReference type="Proteomes" id="UP000184287"/>
    </source>
</evidence>
<feature type="transmembrane region" description="Helical" evidence="1">
    <location>
        <begin position="71"/>
        <end position="92"/>
    </location>
</feature>
<organism evidence="4 5">
    <name type="scientific">Pedobacter caeni</name>
    <dbReference type="NCBI Taxonomy" id="288992"/>
    <lineage>
        <taxon>Bacteria</taxon>
        <taxon>Pseudomonadati</taxon>
        <taxon>Bacteroidota</taxon>
        <taxon>Sphingobacteriia</taxon>
        <taxon>Sphingobacteriales</taxon>
        <taxon>Sphingobacteriaceae</taxon>
        <taxon>Pedobacter</taxon>
    </lineage>
</organism>
<dbReference type="PIRSF" id="PIRSF018266">
    <property type="entry name" value="FecR"/>
    <property type="match status" value="1"/>
</dbReference>
<dbReference type="InterPro" id="IPR032508">
    <property type="entry name" value="FecR_C"/>
</dbReference>
<reference evidence="5" key="1">
    <citation type="submission" date="2016-11" db="EMBL/GenBank/DDBJ databases">
        <authorList>
            <person name="Varghese N."/>
            <person name="Submissions S."/>
        </authorList>
    </citation>
    <scope>NUCLEOTIDE SEQUENCE [LARGE SCALE GENOMIC DNA]</scope>
    <source>
        <strain evidence="5">DSM 16990</strain>
    </source>
</reference>
<evidence type="ECO:0000259" key="3">
    <source>
        <dbReference type="Pfam" id="PF16344"/>
    </source>
</evidence>
<evidence type="ECO:0000256" key="1">
    <source>
        <dbReference type="SAM" id="Phobius"/>
    </source>
</evidence>
<keyword evidence="5" id="KW-1185">Reference proteome</keyword>
<dbReference type="PANTHER" id="PTHR30273:SF2">
    <property type="entry name" value="PROTEIN FECR"/>
    <property type="match status" value="1"/>
</dbReference>
<protein>
    <submittedName>
        <fullName evidence="4">FecR family protein</fullName>
    </submittedName>
</protein>